<evidence type="ECO:0000256" key="3">
    <source>
        <dbReference type="ARBA" id="ARBA00022617"/>
    </source>
</evidence>
<dbReference type="EMBL" id="JAVHNQ010000006">
    <property type="protein sequence ID" value="KAK6344566.1"/>
    <property type="molecule type" value="Genomic_DNA"/>
</dbReference>
<name>A0AAV9UMU1_9PEZI</name>
<keyword evidence="6" id="KW-0408">Iron</keyword>
<reference evidence="9 10" key="1">
    <citation type="submission" date="2019-10" db="EMBL/GenBank/DDBJ databases">
        <authorList>
            <person name="Palmer J.M."/>
        </authorList>
    </citation>
    <scope>NUCLEOTIDE SEQUENCE [LARGE SCALE GENOMIC DNA]</scope>
    <source>
        <strain evidence="9 10">TWF696</strain>
    </source>
</reference>
<evidence type="ECO:0000256" key="4">
    <source>
        <dbReference type="ARBA" id="ARBA00022723"/>
    </source>
</evidence>
<evidence type="ECO:0000313" key="10">
    <source>
        <dbReference type="Proteomes" id="UP001375240"/>
    </source>
</evidence>
<feature type="domain" description="Heme haloperoxidase family profile" evidence="8">
    <location>
        <begin position="57"/>
        <end position="262"/>
    </location>
</feature>
<keyword evidence="4" id="KW-0479">Metal-binding</keyword>
<evidence type="ECO:0000256" key="1">
    <source>
        <dbReference type="ARBA" id="ARBA00001970"/>
    </source>
</evidence>
<dbReference type="InterPro" id="IPR036851">
    <property type="entry name" value="Chloroperoxidase-like_sf"/>
</dbReference>
<dbReference type="Proteomes" id="UP001375240">
    <property type="component" value="Unassembled WGS sequence"/>
</dbReference>
<comment type="similarity">
    <text evidence="7">Belongs to the chloroperoxidase family.</text>
</comment>
<gene>
    <name evidence="9" type="ORF">TWF696_008197</name>
</gene>
<keyword evidence="2" id="KW-0575">Peroxidase</keyword>
<sequence>MYCKVIPFQSYPLKHQKELHHGNISIRHIMYLTITNIVKSAVSFGIPRSDDSSAEQGEHEHVYIKGDVSSRSPCPGLNALANQGYLPRDGKNYTIPMVHAALMKALHMTPTAAWSLTTALKPLLRPDGTFDLIDTRRHNVIEHDASFTRLDFHQGDNYTIQPHMVQAILDDAEGGDVTLRTLAKTFVRRRRESKKDGAPGLSLSLWFVSVLQAVGVMNTAQTGGRLTEEVVRAVYEEERFPAVILDNPKKRTVFTLLGNAIGMLWWVIVGP</sequence>
<dbReference type="GO" id="GO:0004601">
    <property type="term" value="F:peroxidase activity"/>
    <property type="evidence" value="ECO:0007669"/>
    <property type="project" value="UniProtKB-KW"/>
</dbReference>
<organism evidence="9 10">
    <name type="scientific">Orbilia brochopaga</name>
    <dbReference type="NCBI Taxonomy" id="3140254"/>
    <lineage>
        <taxon>Eukaryota</taxon>
        <taxon>Fungi</taxon>
        <taxon>Dikarya</taxon>
        <taxon>Ascomycota</taxon>
        <taxon>Pezizomycotina</taxon>
        <taxon>Orbiliomycetes</taxon>
        <taxon>Orbiliales</taxon>
        <taxon>Orbiliaceae</taxon>
        <taxon>Orbilia</taxon>
    </lineage>
</organism>
<evidence type="ECO:0000256" key="5">
    <source>
        <dbReference type="ARBA" id="ARBA00023002"/>
    </source>
</evidence>
<dbReference type="PROSITE" id="PS51405">
    <property type="entry name" value="HEME_HALOPEROXIDASE"/>
    <property type="match status" value="1"/>
</dbReference>
<dbReference type="PANTHER" id="PTHR33577:SF18">
    <property type="entry name" value="HEME HALOPEROXIDASE FAMILY PROFILE DOMAIN-CONTAINING PROTEIN"/>
    <property type="match status" value="1"/>
</dbReference>
<keyword evidence="3" id="KW-0349">Heme</keyword>
<proteinExistence type="inferred from homology"/>
<dbReference type="Gene3D" id="1.10.489.10">
    <property type="entry name" value="Chloroperoxidase-like"/>
    <property type="match status" value="1"/>
</dbReference>
<evidence type="ECO:0000256" key="2">
    <source>
        <dbReference type="ARBA" id="ARBA00022559"/>
    </source>
</evidence>
<protein>
    <recommendedName>
        <fullName evidence="8">Heme haloperoxidase family profile domain-containing protein</fullName>
    </recommendedName>
</protein>
<comment type="caution">
    <text evidence="9">The sequence shown here is derived from an EMBL/GenBank/DDBJ whole genome shotgun (WGS) entry which is preliminary data.</text>
</comment>
<dbReference type="SUPFAM" id="SSF47571">
    <property type="entry name" value="Cloroperoxidase"/>
    <property type="match status" value="1"/>
</dbReference>
<evidence type="ECO:0000256" key="6">
    <source>
        <dbReference type="ARBA" id="ARBA00023004"/>
    </source>
</evidence>
<keyword evidence="5" id="KW-0560">Oxidoreductase</keyword>
<dbReference type="Pfam" id="PF01328">
    <property type="entry name" value="Peroxidase_2"/>
    <property type="match status" value="1"/>
</dbReference>
<accession>A0AAV9UMU1</accession>
<evidence type="ECO:0000259" key="8">
    <source>
        <dbReference type="PROSITE" id="PS51405"/>
    </source>
</evidence>
<dbReference type="GO" id="GO:0046872">
    <property type="term" value="F:metal ion binding"/>
    <property type="evidence" value="ECO:0007669"/>
    <property type="project" value="UniProtKB-KW"/>
</dbReference>
<keyword evidence="10" id="KW-1185">Reference proteome</keyword>
<evidence type="ECO:0000313" key="9">
    <source>
        <dbReference type="EMBL" id="KAK6344566.1"/>
    </source>
</evidence>
<dbReference type="AlphaFoldDB" id="A0AAV9UMU1"/>
<comment type="cofactor">
    <cofactor evidence="1">
        <name>heme b</name>
        <dbReference type="ChEBI" id="CHEBI:60344"/>
    </cofactor>
</comment>
<dbReference type="PANTHER" id="PTHR33577">
    <property type="entry name" value="STERIGMATOCYSTIN BIOSYNTHESIS PEROXIDASE STCC-RELATED"/>
    <property type="match status" value="1"/>
</dbReference>
<evidence type="ECO:0000256" key="7">
    <source>
        <dbReference type="ARBA" id="ARBA00025795"/>
    </source>
</evidence>
<dbReference type="InterPro" id="IPR000028">
    <property type="entry name" value="Chloroperoxidase"/>
</dbReference>